<dbReference type="EC" id="2.7.7.101" evidence="12"/>
<sequence length="610" mass="68414">MGRIPEETIQAILDQTDIVDVISSYIPLKRAGGTFKANCPFHNEKTPSFNVNPARQFFYCFGCGEGGSAIGFVQKYENLPFVDAVKKLADRAGVPIIEDVYDPQAEKRRRSKSRLVQLHNQSAQFFHQLVRKSPEAQIARDYLKKRGLNAQIAERWLLGWMPEDTQIFLQWAKENGYSGRELIDSGICNLKYADNPKSGIYVNWKNRLLFPIHNDYGDIIGFSARQLINDPKSGKYINTRETQLFDKSKTLYGLDKARRAISTEKFVLLCEGQIDVIALSEQGIPNVAAALGTGTTEKHAKILKRYTQNAVLCYDADAAGYKAATRAFKVLAAEQIHVRCVTMPQGEDPDSFIQAHGVDAFKKLLHDAQEFFDYTLDYESAHSDLSDIRNRSKLANDLAVLAVSVTDKIAQDSIVSKVAARLGISDQEFRSMIVKAAKKKRFDESRPNNYRDPNEVVPEMIEPTPMDGTVAYLCFLALSSLEAQDWLCEQIESLHDPLSVTTGGHILSQILSRKPNPAQASSIQSFLMTLPPADQKALQRNFAENLPDNPIKAAEETSSMLISKQLQQREAAIRTALKQPNLNAEQLTNLLAEAQEINSLLKNLRQRFIR</sequence>
<evidence type="ECO:0000256" key="2">
    <source>
        <dbReference type="ARBA" id="ARBA00022515"/>
    </source>
</evidence>
<accession>A0ABW5E5U3</accession>
<keyword evidence="9" id="KW-0460">Magnesium</keyword>
<dbReference type="InterPro" id="IPR050219">
    <property type="entry name" value="DnaG_primase"/>
</dbReference>
<evidence type="ECO:0000256" key="4">
    <source>
        <dbReference type="ARBA" id="ARBA00022695"/>
    </source>
</evidence>
<name>A0ABW5E5U3_9BACT</name>
<keyword evidence="5 12" id="KW-0235">DNA replication</keyword>
<dbReference type="EMBL" id="JBHUJC010000045">
    <property type="protein sequence ID" value="MFD2277747.1"/>
    <property type="molecule type" value="Genomic_DNA"/>
</dbReference>
<keyword evidence="2 12" id="KW-0639">Primosome</keyword>
<dbReference type="SMART" id="SM00493">
    <property type="entry name" value="TOPRIM"/>
    <property type="match status" value="1"/>
</dbReference>
<dbReference type="InterPro" id="IPR006171">
    <property type="entry name" value="TOPRIM_dom"/>
</dbReference>
<keyword evidence="4 12" id="KW-0548">Nucleotidyltransferase</keyword>
<comment type="function">
    <text evidence="12 13">RNA polymerase that catalyzes the synthesis of short RNA molecules used as primers for DNA polymerase during DNA replication.</text>
</comment>
<dbReference type="Pfam" id="PF08275">
    <property type="entry name" value="DNAG_N"/>
    <property type="match status" value="1"/>
</dbReference>
<dbReference type="SUPFAM" id="SSF56731">
    <property type="entry name" value="DNA primase core"/>
    <property type="match status" value="1"/>
</dbReference>
<dbReference type="PROSITE" id="PS50880">
    <property type="entry name" value="TOPRIM"/>
    <property type="match status" value="1"/>
</dbReference>
<dbReference type="RefSeq" id="WP_377092608.1">
    <property type="nucleotide sequence ID" value="NZ_JBHSJM010000001.1"/>
</dbReference>
<gene>
    <name evidence="12 15" type="primary">dnaG</name>
    <name evidence="15" type="ORF">ACFSQZ_14860</name>
</gene>
<dbReference type="Proteomes" id="UP001597297">
    <property type="component" value="Unassembled WGS sequence"/>
</dbReference>
<organism evidence="15 16">
    <name type="scientific">Rubritalea spongiae</name>
    <dbReference type="NCBI Taxonomy" id="430797"/>
    <lineage>
        <taxon>Bacteria</taxon>
        <taxon>Pseudomonadati</taxon>
        <taxon>Verrucomicrobiota</taxon>
        <taxon>Verrucomicrobiia</taxon>
        <taxon>Verrucomicrobiales</taxon>
        <taxon>Rubritaleaceae</taxon>
        <taxon>Rubritalea</taxon>
    </lineage>
</organism>
<dbReference type="InterPro" id="IPR006295">
    <property type="entry name" value="DNA_primase_DnaG"/>
</dbReference>
<keyword evidence="7 12" id="KW-0863">Zinc-finger</keyword>
<keyword evidence="8 12" id="KW-0862">Zinc</keyword>
<evidence type="ECO:0000256" key="6">
    <source>
        <dbReference type="ARBA" id="ARBA00022723"/>
    </source>
</evidence>
<evidence type="ECO:0000256" key="1">
    <source>
        <dbReference type="ARBA" id="ARBA00022478"/>
    </source>
</evidence>
<evidence type="ECO:0000313" key="15">
    <source>
        <dbReference type="EMBL" id="MFD2277747.1"/>
    </source>
</evidence>
<keyword evidence="16" id="KW-1185">Reference proteome</keyword>
<keyword evidence="11 12" id="KW-0804">Transcription</keyword>
<evidence type="ECO:0000256" key="5">
    <source>
        <dbReference type="ARBA" id="ARBA00022705"/>
    </source>
</evidence>
<evidence type="ECO:0000256" key="3">
    <source>
        <dbReference type="ARBA" id="ARBA00022679"/>
    </source>
</evidence>
<dbReference type="HAMAP" id="MF_00974">
    <property type="entry name" value="DNA_primase_DnaG"/>
    <property type="match status" value="1"/>
</dbReference>
<dbReference type="SUPFAM" id="SSF57783">
    <property type="entry name" value="Zinc beta-ribbon"/>
    <property type="match status" value="1"/>
</dbReference>
<keyword evidence="1 12" id="KW-0240">DNA-directed RNA polymerase</keyword>
<dbReference type="InterPro" id="IPR030846">
    <property type="entry name" value="DnaG_bac"/>
</dbReference>
<evidence type="ECO:0000256" key="10">
    <source>
        <dbReference type="ARBA" id="ARBA00023125"/>
    </source>
</evidence>
<dbReference type="NCBIfam" id="TIGR01391">
    <property type="entry name" value="dnaG"/>
    <property type="match status" value="1"/>
</dbReference>
<keyword evidence="10 12" id="KW-0238">DNA-binding</keyword>
<reference evidence="16" key="1">
    <citation type="journal article" date="2019" name="Int. J. Syst. Evol. Microbiol.">
        <title>The Global Catalogue of Microorganisms (GCM) 10K type strain sequencing project: providing services to taxonomists for standard genome sequencing and annotation.</title>
        <authorList>
            <consortium name="The Broad Institute Genomics Platform"/>
            <consortium name="The Broad Institute Genome Sequencing Center for Infectious Disease"/>
            <person name="Wu L."/>
            <person name="Ma J."/>
        </authorList>
    </citation>
    <scope>NUCLEOTIDE SEQUENCE [LARGE SCALE GENOMIC DNA]</scope>
    <source>
        <strain evidence="16">JCM 16545</strain>
    </source>
</reference>
<keyword evidence="6 12" id="KW-0479">Metal-binding</keyword>
<dbReference type="InterPro" id="IPR013264">
    <property type="entry name" value="DNAG_N"/>
</dbReference>
<comment type="similarity">
    <text evidence="12 13">Belongs to the DnaG primase family.</text>
</comment>
<comment type="caution">
    <text evidence="15">The sequence shown here is derived from an EMBL/GenBank/DDBJ whole genome shotgun (WGS) entry which is preliminary data.</text>
</comment>
<evidence type="ECO:0000313" key="16">
    <source>
        <dbReference type="Proteomes" id="UP001597297"/>
    </source>
</evidence>
<evidence type="ECO:0000256" key="12">
    <source>
        <dbReference type="HAMAP-Rule" id="MF_00974"/>
    </source>
</evidence>
<dbReference type="InterPro" id="IPR034151">
    <property type="entry name" value="TOPRIM_DnaG_bac"/>
</dbReference>
<protein>
    <recommendedName>
        <fullName evidence="12 13">DNA primase</fullName>
        <ecNumber evidence="12">2.7.7.101</ecNumber>
    </recommendedName>
</protein>
<dbReference type="CDD" id="cd03364">
    <property type="entry name" value="TOPRIM_DnaG_primases"/>
    <property type="match status" value="1"/>
</dbReference>
<evidence type="ECO:0000256" key="11">
    <source>
        <dbReference type="ARBA" id="ARBA00023163"/>
    </source>
</evidence>
<comment type="subunit">
    <text evidence="12">Monomer. Interacts with DnaB.</text>
</comment>
<dbReference type="Gene3D" id="3.90.580.10">
    <property type="entry name" value="Zinc finger, CHC2-type domain"/>
    <property type="match status" value="1"/>
</dbReference>
<dbReference type="InterPro" id="IPR002694">
    <property type="entry name" value="Znf_CHC2"/>
</dbReference>
<dbReference type="Gene3D" id="3.40.1360.10">
    <property type="match status" value="1"/>
</dbReference>
<feature type="zinc finger region" description="CHC2-type" evidence="12">
    <location>
        <begin position="39"/>
        <end position="63"/>
    </location>
</feature>
<evidence type="ECO:0000259" key="14">
    <source>
        <dbReference type="PROSITE" id="PS50880"/>
    </source>
</evidence>
<keyword evidence="3 12" id="KW-0808">Transferase</keyword>
<dbReference type="InterPro" id="IPR036977">
    <property type="entry name" value="DNA_primase_Znf_CHC2"/>
</dbReference>
<comment type="catalytic activity">
    <reaction evidence="12">
        <text>ssDNA + n NTP = ssDNA/pppN(pN)n-1 hybrid + (n-1) diphosphate.</text>
        <dbReference type="EC" id="2.7.7.101"/>
    </reaction>
</comment>
<dbReference type="PANTHER" id="PTHR30313">
    <property type="entry name" value="DNA PRIMASE"/>
    <property type="match status" value="1"/>
</dbReference>
<dbReference type="SMART" id="SM00400">
    <property type="entry name" value="ZnF_CHCC"/>
    <property type="match status" value="1"/>
</dbReference>
<evidence type="ECO:0000256" key="13">
    <source>
        <dbReference type="PIRNR" id="PIRNR002811"/>
    </source>
</evidence>
<dbReference type="PANTHER" id="PTHR30313:SF2">
    <property type="entry name" value="DNA PRIMASE"/>
    <property type="match status" value="1"/>
</dbReference>
<dbReference type="PIRSF" id="PIRSF002811">
    <property type="entry name" value="DnaG"/>
    <property type="match status" value="1"/>
</dbReference>
<dbReference type="Pfam" id="PF13155">
    <property type="entry name" value="Toprim_2"/>
    <property type="match status" value="1"/>
</dbReference>
<comment type="cofactor">
    <cofactor evidence="12 13">
        <name>Zn(2+)</name>
        <dbReference type="ChEBI" id="CHEBI:29105"/>
    </cofactor>
    <text evidence="12 13">Binds 1 zinc ion per monomer.</text>
</comment>
<proteinExistence type="inferred from homology"/>
<feature type="domain" description="Toprim" evidence="14">
    <location>
        <begin position="265"/>
        <end position="346"/>
    </location>
</feature>
<dbReference type="InterPro" id="IPR037068">
    <property type="entry name" value="DNA_primase_core_N_sf"/>
</dbReference>
<comment type="domain">
    <text evidence="12">Contains an N-terminal zinc-binding domain, a central core domain that contains the primase activity, and a C-terminal DnaB-binding domain.</text>
</comment>
<evidence type="ECO:0000256" key="9">
    <source>
        <dbReference type="ARBA" id="ARBA00022842"/>
    </source>
</evidence>
<dbReference type="Pfam" id="PF01807">
    <property type="entry name" value="Zn_ribbon_DnaG"/>
    <property type="match status" value="1"/>
</dbReference>
<evidence type="ECO:0000256" key="7">
    <source>
        <dbReference type="ARBA" id="ARBA00022771"/>
    </source>
</evidence>
<evidence type="ECO:0000256" key="8">
    <source>
        <dbReference type="ARBA" id="ARBA00022833"/>
    </source>
</evidence>
<dbReference type="Gene3D" id="3.90.980.10">
    <property type="entry name" value="DNA primase, catalytic core, N-terminal domain"/>
    <property type="match status" value="1"/>
</dbReference>